<dbReference type="SUPFAM" id="SSF48403">
    <property type="entry name" value="Ankyrin repeat"/>
    <property type="match status" value="1"/>
</dbReference>
<dbReference type="PRINTS" id="PR01415">
    <property type="entry name" value="ANKYRIN"/>
</dbReference>
<dbReference type="Gene3D" id="1.25.40.20">
    <property type="entry name" value="Ankyrin repeat-containing domain"/>
    <property type="match status" value="3"/>
</dbReference>
<dbReference type="SMART" id="SM00248">
    <property type="entry name" value="ANK"/>
    <property type="match status" value="9"/>
</dbReference>
<reference evidence="5 6" key="1">
    <citation type="submission" date="2024-02" db="EMBL/GenBank/DDBJ databases">
        <authorList>
            <person name="Chen Y."/>
            <person name="Shah S."/>
            <person name="Dougan E. K."/>
            <person name="Thang M."/>
            <person name="Chan C."/>
        </authorList>
    </citation>
    <scope>NUCLEOTIDE SEQUENCE [LARGE SCALE GENOMIC DNA]</scope>
</reference>
<organism evidence="5 6">
    <name type="scientific">Durusdinium trenchii</name>
    <dbReference type="NCBI Taxonomy" id="1381693"/>
    <lineage>
        <taxon>Eukaryota</taxon>
        <taxon>Sar</taxon>
        <taxon>Alveolata</taxon>
        <taxon>Dinophyceae</taxon>
        <taxon>Suessiales</taxon>
        <taxon>Symbiodiniaceae</taxon>
        <taxon>Durusdinium</taxon>
    </lineage>
</organism>
<dbReference type="PROSITE" id="PS50088">
    <property type="entry name" value="ANK_REPEAT"/>
    <property type="match status" value="8"/>
</dbReference>
<feature type="repeat" description="ANK" evidence="3">
    <location>
        <begin position="572"/>
        <end position="597"/>
    </location>
</feature>
<dbReference type="Pfam" id="PF13637">
    <property type="entry name" value="Ank_4"/>
    <property type="match status" value="1"/>
</dbReference>
<dbReference type="InterPro" id="IPR002110">
    <property type="entry name" value="Ankyrin_rpt"/>
</dbReference>
<feature type="repeat" description="ANK" evidence="3">
    <location>
        <begin position="668"/>
        <end position="700"/>
    </location>
</feature>
<evidence type="ECO:0000256" key="1">
    <source>
        <dbReference type="ARBA" id="ARBA00022737"/>
    </source>
</evidence>
<dbReference type="EMBL" id="CAXAMM010038560">
    <property type="protein sequence ID" value="CAK9078903.1"/>
    <property type="molecule type" value="Genomic_DNA"/>
</dbReference>
<accession>A0ABP0PTI6</accession>
<keyword evidence="6" id="KW-1185">Reference proteome</keyword>
<dbReference type="Pfam" id="PF12796">
    <property type="entry name" value="Ank_2"/>
    <property type="match status" value="3"/>
</dbReference>
<keyword evidence="2 3" id="KW-0040">ANK repeat</keyword>
<dbReference type="PROSITE" id="PS50297">
    <property type="entry name" value="ANK_REP_REGION"/>
    <property type="match status" value="8"/>
</dbReference>
<feature type="repeat" description="ANK" evidence="3">
    <location>
        <begin position="634"/>
        <end position="666"/>
    </location>
</feature>
<comment type="caution">
    <text evidence="5">The sequence shown here is derived from an EMBL/GenBank/DDBJ whole genome shotgun (WGS) entry which is preliminary data.</text>
</comment>
<sequence length="714" mass="78229">MSFILPLTMVTRREEHEAEAPAEAPPDQLGQGHGLPSAPVTGLTFNDYDVRPGFMRGEVSIQGLEDETGILQYRAYFGQSNSSKVEYITDERAAKIGWINTFASGGLRSGFNNECLYGDCNWEMQLARSAQNGRAYPQYIIRHKNTNYCVCYPFQELSQIPCPTHVLTVDSAPKYKYTPTGNGALLDRIDRYFKTVWYRDIGPRETKTYDSVKAIMEEVCNDYVPCVGILILEEAFDAILFLDRRYGTSEYPGLWPPDLHPILVAAGAEQAWEAYGTSEAVAPANPSRTSLDIISPDTQRRRSARPMSIVVSSAASGEELVALTLEDLENEDLESKDSPKDVKMLKRCLTTRLGYPRFRQRLLDHEGLRSDAAPLLQPDALRDAAEGPPTVRLQLVLLDFLPPERERDQEFLAACAENRAEAVEEMLQLPQNPNTVALANGRGALHLAAEEGHVSCLRLLLEARADKDAALDDYTPLHLATRNGHVEVVETLLKFGVEKDTSTREGATPLHVASLQGHAEVVRSLLQAGADKDKATFDEGFTPLHLACHRGSLEVIQMLLAAGANKDTTLSNGQTPLHSAANVGHLEVVRLLLSVGAAYVLTPDGLSPLHVAAHEGHVEVAKVLLQEPNEDLTSSVTPLHIAAHAGHLDMVRLLLSVAADLNQTTPNRGATPLHAAAQEGRFDVAELLLQRRADLRRATDTGCTALHVAAQKGH</sequence>
<feature type="non-terminal residue" evidence="5">
    <location>
        <position position="714"/>
    </location>
</feature>
<evidence type="ECO:0000313" key="6">
    <source>
        <dbReference type="Proteomes" id="UP001642464"/>
    </source>
</evidence>
<feature type="region of interest" description="Disordered" evidence="4">
    <location>
        <begin position="14"/>
        <end position="36"/>
    </location>
</feature>
<feature type="repeat" description="ANK" evidence="3">
    <location>
        <begin position="472"/>
        <end position="504"/>
    </location>
</feature>
<dbReference type="InterPro" id="IPR036770">
    <property type="entry name" value="Ankyrin_rpt-contain_sf"/>
</dbReference>
<name>A0ABP0PTI6_9DINO</name>
<feature type="repeat" description="ANK" evidence="3">
    <location>
        <begin position="539"/>
        <end position="571"/>
    </location>
</feature>
<dbReference type="PANTHER" id="PTHR24171">
    <property type="entry name" value="ANKYRIN REPEAT DOMAIN-CONTAINING PROTEIN 39-RELATED"/>
    <property type="match status" value="1"/>
</dbReference>
<feature type="repeat" description="ANK" evidence="3">
    <location>
        <begin position="505"/>
        <end position="537"/>
    </location>
</feature>
<evidence type="ECO:0000256" key="3">
    <source>
        <dbReference type="PROSITE-ProRule" id="PRU00023"/>
    </source>
</evidence>
<dbReference type="Proteomes" id="UP001642464">
    <property type="component" value="Unassembled WGS sequence"/>
</dbReference>
<evidence type="ECO:0000256" key="4">
    <source>
        <dbReference type="SAM" id="MobiDB-lite"/>
    </source>
</evidence>
<proteinExistence type="predicted"/>
<protein>
    <submittedName>
        <fullName evidence="5">Ankyrin-2 (ANK-2) (Ankyrin-B) (Brain ankyrin)</fullName>
    </submittedName>
</protein>
<gene>
    <name evidence="5" type="ORF">SCF082_LOCUS37671</name>
</gene>
<evidence type="ECO:0000313" key="5">
    <source>
        <dbReference type="EMBL" id="CAK9078903.1"/>
    </source>
</evidence>
<keyword evidence="1" id="KW-0677">Repeat</keyword>
<evidence type="ECO:0000256" key="2">
    <source>
        <dbReference type="ARBA" id="ARBA00023043"/>
    </source>
</evidence>
<feature type="repeat" description="ANK" evidence="3">
    <location>
        <begin position="440"/>
        <end position="472"/>
    </location>
</feature>
<feature type="repeat" description="ANK" evidence="3">
    <location>
        <begin position="604"/>
        <end position="626"/>
    </location>
</feature>